<evidence type="ECO:0000256" key="1">
    <source>
        <dbReference type="ARBA" id="ARBA00004141"/>
    </source>
</evidence>
<feature type="transmembrane region" description="Helical" evidence="6">
    <location>
        <begin position="127"/>
        <end position="147"/>
    </location>
</feature>
<gene>
    <name evidence="7" type="primary">fetB</name>
    <name evidence="7" type="ORF">IPN02_14035</name>
</gene>
<dbReference type="PANTHER" id="PTHR30028">
    <property type="entry name" value="UPF0014 INNER MEMBRANE PROTEIN YBBM-RELATED"/>
    <property type="match status" value="1"/>
</dbReference>
<organism evidence="7 8">
    <name type="scientific">Candidatus Neomicrothrix subdominans</name>
    <dbReference type="NCBI Taxonomy" id="2954438"/>
    <lineage>
        <taxon>Bacteria</taxon>
        <taxon>Bacillati</taxon>
        <taxon>Actinomycetota</taxon>
        <taxon>Acidimicrobiia</taxon>
        <taxon>Acidimicrobiales</taxon>
        <taxon>Microthrixaceae</taxon>
        <taxon>Candidatus Neomicrothrix</taxon>
    </lineage>
</organism>
<evidence type="ECO:0000256" key="3">
    <source>
        <dbReference type="ARBA" id="ARBA00022692"/>
    </source>
</evidence>
<comment type="caution">
    <text evidence="7">The sequence shown here is derived from an EMBL/GenBank/DDBJ whole genome shotgun (WGS) entry which is preliminary data.</text>
</comment>
<sequence>MIAQSGATEPTTWGLAASAILVALALAVSAWRRLGVERSLLWAALRAAGQLALIGGALTLVVGDGAPLAWSWCWLVAMVLFAAITVRRRAPEVPAAFPLALVAFSTTTIISLGVLFGAGIFPMTSRTIVPLAGMVIGNSLSSTVLAARRTIEELREQRDRVEARLALGLSGRQAVQPQLRAASRTALIPQIETTKSVGLVFLPGAMVGLILAGVEPAAAVRVQLAVMYLILGSVAVTTTVMAIGLSTRLITADDRLVELPPAE</sequence>
<evidence type="ECO:0000256" key="6">
    <source>
        <dbReference type="SAM" id="Phobius"/>
    </source>
</evidence>
<accession>A0A936NFB5</accession>
<evidence type="ECO:0000313" key="8">
    <source>
        <dbReference type="Proteomes" id="UP000727993"/>
    </source>
</evidence>
<evidence type="ECO:0000256" key="2">
    <source>
        <dbReference type="ARBA" id="ARBA00005268"/>
    </source>
</evidence>
<feature type="transmembrane region" description="Helical" evidence="6">
    <location>
        <begin position="43"/>
        <end position="63"/>
    </location>
</feature>
<protein>
    <submittedName>
        <fullName evidence="7">Iron export ABC transporter permease subunit FetB</fullName>
    </submittedName>
</protein>
<dbReference type="InterPro" id="IPR005226">
    <property type="entry name" value="UPF0014_fam"/>
</dbReference>
<evidence type="ECO:0000313" key="7">
    <source>
        <dbReference type="EMBL" id="MBK9297922.1"/>
    </source>
</evidence>
<feature type="transmembrane region" description="Helical" evidence="6">
    <location>
        <begin position="197"/>
        <end position="219"/>
    </location>
</feature>
<feature type="transmembrane region" description="Helical" evidence="6">
    <location>
        <begin position="69"/>
        <end position="86"/>
    </location>
</feature>
<name>A0A936NFB5_9ACTN</name>
<dbReference type="PANTHER" id="PTHR30028:SF0">
    <property type="entry name" value="PROTEIN ALUMINUM SENSITIVE 3"/>
    <property type="match status" value="1"/>
</dbReference>
<keyword evidence="4 6" id="KW-1133">Transmembrane helix</keyword>
<dbReference type="EMBL" id="JADJZA010000007">
    <property type="protein sequence ID" value="MBK9297922.1"/>
    <property type="molecule type" value="Genomic_DNA"/>
</dbReference>
<reference evidence="7 8" key="1">
    <citation type="submission" date="2020-10" db="EMBL/GenBank/DDBJ databases">
        <title>Connecting structure to function with the recovery of over 1000 high-quality activated sludge metagenome-assembled genomes encoding full-length rRNA genes using long-read sequencing.</title>
        <authorList>
            <person name="Singleton C.M."/>
            <person name="Petriglieri F."/>
            <person name="Kristensen J.M."/>
            <person name="Kirkegaard R.H."/>
            <person name="Michaelsen T.Y."/>
            <person name="Andersen M.H."/>
            <person name="Karst S.M."/>
            <person name="Dueholm M.S."/>
            <person name="Nielsen P.H."/>
            <person name="Albertsen M."/>
        </authorList>
    </citation>
    <scope>NUCLEOTIDE SEQUENCE [LARGE SCALE GENOMIC DNA]</scope>
    <source>
        <strain evidence="7">Lyne_18-Q3-R50-59_MAXAC.006</strain>
    </source>
</reference>
<proteinExistence type="inferred from homology"/>
<dbReference type="GO" id="GO:0005886">
    <property type="term" value="C:plasma membrane"/>
    <property type="evidence" value="ECO:0007669"/>
    <property type="project" value="TreeGrafter"/>
</dbReference>
<keyword evidence="3 6" id="KW-0812">Transmembrane</keyword>
<dbReference type="Proteomes" id="UP000727993">
    <property type="component" value="Unassembled WGS sequence"/>
</dbReference>
<feature type="transmembrane region" description="Helical" evidence="6">
    <location>
        <begin position="225"/>
        <end position="245"/>
    </location>
</feature>
<dbReference type="Pfam" id="PF03649">
    <property type="entry name" value="UPF0014"/>
    <property type="match status" value="1"/>
</dbReference>
<dbReference type="AlphaFoldDB" id="A0A936NFB5"/>
<keyword evidence="5 6" id="KW-0472">Membrane</keyword>
<evidence type="ECO:0000256" key="5">
    <source>
        <dbReference type="ARBA" id="ARBA00023136"/>
    </source>
</evidence>
<feature type="transmembrane region" description="Helical" evidence="6">
    <location>
        <begin position="12"/>
        <end position="31"/>
    </location>
</feature>
<feature type="transmembrane region" description="Helical" evidence="6">
    <location>
        <begin position="98"/>
        <end position="121"/>
    </location>
</feature>
<evidence type="ECO:0000256" key="4">
    <source>
        <dbReference type="ARBA" id="ARBA00022989"/>
    </source>
</evidence>
<comment type="subcellular location">
    <subcellularLocation>
        <location evidence="1">Membrane</location>
        <topology evidence="1">Multi-pass membrane protein</topology>
    </subcellularLocation>
</comment>
<comment type="similarity">
    <text evidence="2">Belongs to the UPF0014 family.</text>
</comment>